<gene>
    <name evidence="2" type="ORF">A1Q1_02444</name>
</gene>
<feature type="compositionally biased region" description="Basic and acidic residues" evidence="1">
    <location>
        <begin position="32"/>
        <end position="43"/>
    </location>
</feature>
<organism evidence="2 3">
    <name type="scientific">Trichosporon asahii var. asahii (strain ATCC 90039 / CBS 2479 / JCM 2466 / KCTC 7840 / NBRC 103889/ NCYC 2677 / UAMH 7654)</name>
    <name type="common">Yeast</name>
    <dbReference type="NCBI Taxonomy" id="1186058"/>
    <lineage>
        <taxon>Eukaryota</taxon>
        <taxon>Fungi</taxon>
        <taxon>Dikarya</taxon>
        <taxon>Basidiomycota</taxon>
        <taxon>Agaricomycotina</taxon>
        <taxon>Tremellomycetes</taxon>
        <taxon>Trichosporonales</taxon>
        <taxon>Trichosporonaceae</taxon>
        <taxon>Trichosporon</taxon>
    </lineage>
</organism>
<accession>J5T0R2</accession>
<dbReference type="HOGENOM" id="CLU_2074795_0_0_1"/>
<evidence type="ECO:0000256" key="1">
    <source>
        <dbReference type="SAM" id="MobiDB-lite"/>
    </source>
</evidence>
<dbReference type="RefSeq" id="XP_014179181.1">
    <property type="nucleotide sequence ID" value="XM_014323706.1"/>
</dbReference>
<dbReference type="EMBL" id="ALBS01000202">
    <property type="protein sequence ID" value="EJT48536.1"/>
    <property type="molecule type" value="Genomic_DNA"/>
</dbReference>
<evidence type="ECO:0000313" key="3">
    <source>
        <dbReference type="Proteomes" id="UP000002748"/>
    </source>
</evidence>
<dbReference type="VEuPathDB" id="FungiDB:A1Q1_02444"/>
<comment type="caution">
    <text evidence="2">The sequence shown here is derived from an EMBL/GenBank/DDBJ whole genome shotgun (WGS) entry which is preliminary data.</text>
</comment>
<dbReference type="Proteomes" id="UP000002748">
    <property type="component" value="Unassembled WGS sequence"/>
</dbReference>
<dbReference type="KEGG" id="tasa:A1Q1_02444"/>
<feature type="compositionally biased region" description="Acidic residues" evidence="1">
    <location>
        <begin position="75"/>
        <end position="84"/>
    </location>
</feature>
<dbReference type="GeneID" id="25985958"/>
<sequence length="118" mass="13100">MSASLPFLLSCLRRFGEELTLVVAVVPDTRLPHETRKEEEHSPARRQWNGFTSRPADVAPPLCERREQHAAQQFADEDAEEERSDVEAQVSEAEESVPPLKAGGEDEVVGEGGLHVVR</sequence>
<name>J5T0R2_TRIAS</name>
<feature type="region of interest" description="Disordered" evidence="1">
    <location>
        <begin position="32"/>
        <end position="118"/>
    </location>
</feature>
<protein>
    <submittedName>
        <fullName evidence="2">Uncharacterized protein</fullName>
    </submittedName>
</protein>
<proteinExistence type="predicted"/>
<evidence type="ECO:0000313" key="2">
    <source>
        <dbReference type="EMBL" id="EJT48536.1"/>
    </source>
</evidence>
<reference evidence="2 3" key="1">
    <citation type="journal article" date="2012" name="Eukaryot. Cell">
        <title>Draft genome sequence of CBS 2479, the standard type strain of Trichosporon asahii.</title>
        <authorList>
            <person name="Yang R.Y."/>
            <person name="Li H.T."/>
            <person name="Zhu H."/>
            <person name="Zhou G.P."/>
            <person name="Wang M."/>
            <person name="Wang L."/>
        </authorList>
    </citation>
    <scope>NUCLEOTIDE SEQUENCE [LARGE SCALE GENOMIC DNA]</scope>
    <source>
        <strain evidence="3">ATCC 90039 / CBS 2479 / JCM 2466 / KCTC 7840 / NCYC 2677 / UAMH 7654</strain>
    </source>
</reference>
<dbReference type="AlphaFoldDB" id="J5T0R2"/>